<feature type="domain" description="Rho-GAP" evidence="2">
    <location>
        <begin position="10"/>
        <end position="189"/>
    </location>
</feature>
<dbReference type="Proteomes" id="UP000472262">
    <property type="component" value="Unassembled WGS sequence"/>
</dbReference>
<evidence type="ECO:0000259" key="2">
    <source>
        <dbReference type="PROSITE" id="PS50238"/>
    </source>
</evidence>
<feature type="compositionally biased region" description="Polar residues" evidence="1">
    <location>
        <begin position="378"/>
        <end position="394"/>
    </location>
</feature>
<proteinExistence type="predicted"/>
<accession>A0A672RL53</accession>
<reference evidence="3" key="1">
    <citation type="submission" date="2025-08" db="UniProtKB">
        <authorList>
            <consortium name="Ensembl"/>
        </authorList>
    </citation>
    <scope>IDENTIFICATION</scope>
</reference>
<feature type="compositionally biased region" description="Low complexity" evidence="1">
    <location>
        <begin position="342"/>
        <end position="360"/>
    </location>
</feature>
<dbReference type="AlphaFoldDB" id="A0A672RL53"/>
<dbReference type="InterPro" id="IPR008936">
    <property type="entry name" value="Rho_GTPase_activation_prot"/>
</dbReference>
<reference evidence="3" key="2">
    <citation type="submission" date="2025-09" db="UniProtKB">
        <authorList>
            <consortium name="Ensembl"/>
        </authorList>
    </citation>
    <scope>IDENTIFICATION</scope>
</reference>
<keyword evidence="4" id="KW-1185">Reference proteome</keyword>
<feature type="region of interest" description="Disordered" evidence="1">
    <location>
        <begin position="287"/>
        <end position="312"/>
    </location>
</feature>
<dbReference type="GO" id="GO:0005096">
    <property type="term" value="F:GTPase activator activity"/>
    <property type="evidence" value="ECO:0007669"/>
    <property type="project" value="TreeGrafter"/>
</dbReference>
<dbReference type="Pfam" id="PF00620">
    <property type="entry name" value="RhoGAP"/>
    <property type="match status" value="1"/>
</dbReference>
<dbReference type="PROSITE" id="PS50238">
    <property type="entry name" value="RHOGAP"/>
    <property type="match status" value="1"/>
</dbReference>
<organism evidence="3 4">
    <name type="scientific">Sinocyclocheilus grahami</name>
    <name type="common">Dianchi golden-line fish</name>
    <name type="synonym">Barbus grahami</name>
    <dbReference type="NCBI Taxonomy" id="75366"/>
    <lineage>
        <taxon>Eukaryota</taxon>
        <taxon>Metazoa</taxon>
        <taxon>Chordata</taxon>
        <taxon>Craniata</taxon>
        <taxon>Vertebrata</taxon>
        <taxon>Euteleostomi</taxon>
        <taxon>Actinopterygii</taxon>
        <taxon>Neopterygii</taxon>
        <taxon>Teleostei</taxon>
        <taxon>Ostariophysi</taxon>
        <taxon>Cypriniformes</taxon>
        <taxon>Cyprinidae</taxon>
        <taxon>Cyprininae</taxon>
        <taxon>Sinocyclocheilus</taxon>
    </lineage>
</organism>
<sequence>PRTSNLSTKTSAPQIFQFLSLLMFLVLQQEILLLLFRKGPFTEGVFRVSCNSKNLNALKEQLNSGAQVDMEALPVTLLVGLLKIFLKELPGGLLVFEHYESWISALEKERTEDKLPKANSLLLQHLLCLFHHISQHSETNKMDAKNLAVCIAPTLLHRDSQPLDRDDVAKVRHLTFNFDLFSTDSASLVSPDISFDVHQHDSAYDSTDPDVDCDCLEAESRSQEDNMMPHGSPGLCQLERSDIHSCSSEAIFDSFTNPFNRRCSEPSIFPSAPMTGLRELARSHDNFSTEKEDFDDQPLKKQNSDDSFLHPHRCENRRSQMAKTLNMDLPISVSSPTSKAGSCPSFCSSDSTSSNLSEQSITTSPQPSPASPRKSTRHSSFMSKPRHSNAQGDQEVTRRSLSMRAKSLGNFTFNRGSLKKGESQKEVVFPCETLQEDSQNETENIDELVRRRRPLSAIEVFQHVDSLMPCRPPSYEQALQTGAQPAPPQYRAMTVQHARELGRKSRPISMNDYLLDDYKVNEPTEYIETFTESIQLEEPQPVSFRQRAMSESVSQSRHERVSHRCSQPVFEEFSYAKESYV</sequence>
<protein>
    <submittedName>
        <fullName evidence="3">T cell activation RhoGTPase activating protein</fullName>
    </submittedName>
</protein>
<dbReference type="PANTHER" id="PTHR23179:SF26">
    <property type="entry name" value="T-CELL ACTIVATION RHO GTPASE-ACTIVATING PROTEIN"/>
    <property type="match status" value="1"/>
</dbReference>
<name>A0A672RL53_SINGR</name>
<feature type="region of interest" description="Disordered" evidence="1">
    <location>
        <begin position="331"/>
        <end position="398"/>
    </location>
</feature>
<evidence type="ECO:0000313" key="3">
    <source>
        <dbReference type="Ensembl" id="ENSSGRP00000089697.1"/>
    </source>
</evidence>
<dbReference type="PANTHER" id="PTHR23179">
    <property type="entry name" value="T-CELL ACTIVATION RHO GTPASE ACTIVATING PROTEIN-RELATED"/>
    <property type="match status" value="1"/>
</dbReference>
<dbReference type="Gene3D" id="1.10.555.10">
    <property type="entry name" value="Rho GTPase activation protein"/>
    <property type="match status" value="1"/>
</dbReference>
<evidence type="ECO:0000256" key="1">
    <source>
        <dbReference type="SAM" id="MobiDB-lite"/>
    </source>
</evidence>
<dbReference type="InterPro" id="IPR000198">
    <property type="entry name" value="RhoGAP_dom"/>
</dbReference>
<evidence type="ECO:0000313" key="4">
    <source>
        <dbReference type="Proteomes" id="UP000472262"/>
    </source>
</evidence>
<dbReference type="SMART" id="SM00324">
    <property type="entry name" value="RhoGAP"/>
    <property type="match status" value="1"/>
</dbReference>
<dbReference type="SUPFAM" id="SSF48350">
    <property type="entry name" value="GTPase activation domain, GAP"/>
    <property type="match status" value="1"/>
</dbReference>
<dbReference type="GO" id="GO:0007165">
    <property type="term" value="P:signal transduction"/>
    <property type="evidence" value="ECO:0007669"/>
    <property type="project" value="InterPro"/>
</dbReference>
<dbReference type="Ensembl" id="ENSSGRT00000095457.1">
    <property type="protein sequence ID" value="ENSSGRP00000089697.1"/>
    <property type="gene ID" value="ENSSGRG00000045004.1"/>
</dbReference>